<evidence type="ECO:0000313" key="3">
    <source>
        <dbReference type="Proteomes" id="UP001499854"/>
    </source>
</evidence>
<proteinExistence type="predicted"/>
<evidence type="ECO:0000313" key="2">
    <source>
        <dbReference type="EMBL" id="GAA1958385.1"/>
    </source>
</evidence>
<dbReference type="Pfam" id="PF12679">
    <property type="entry name" value="ABC2_membrane_2"/>
    <property type="match status" value="1"/>
</dbReference>
<feature type="transmembrane region" description="Helical" evidence="1">
    <location>
        <begin position="150"/>
        <end position="173"/>
    </location>
</feature>
<dbReference type="Proteomes" id="UP001499854">
    <property type="component" value="Unassembled WGS sequence"/>
</dbReference>
<name>A0ABN2QUK7_9ACTN</name>
<feature type="transmembrane region" description="Helical" evidence="1">
    <location>
        <begin position="65"/>
        <end position="87"/>
    </location>
</feature>
<comment type="caution">
    <text evidence="2">The sequence shown here is derived from an EMBL/GenBank/DDBJ whole genome shotgun (WGS) entry which is preliminary data.</text>
</comment>
<keyword evidence="1" id="KW-0812">Transmembrane</keyword>
<dbReference type="EMBL" id="BAAAQM010000005">
    <property type="protein sequence ID" value="GAA1958385.1"/>
    <property type="molecule type" value="Genomic_DNA"/>
</dbReference>
<dbReference type="RefSeq" id="WP_344656016.1">
    <property type="nucleotide sequence ID" value="NZ_BAAAQM010000005.1"/>
</dbReference>
<accession>A0ABN2QUK7</accession>
<evidence type="ECO:0000256" key="1">
    <source>
        <dbReference type="SAM" id="Phobius"/>
    </source>
</evidence>
<keyword evidence="1" id="KW-0472">Membrane</keyword>
<feature type="transmembrane region" description="Helical" evidence="1">
    <location>
        <begin position="108"/>
        <end position="130"/>
    </location>
</feature>
<keyword evidence="1" id="KW-1133">Transmembrane helix</keyword>
<feature type="transmembrane region" description="Helical" evidence="1">
    <location>
        <begin position="293"/>
        <end position="310"/>
    </location>
</feature>
<organism evidence="2 3">
    <name type="scientific">Catenulispora subtropica</name>
    <dbReference type="NCBI Taxonomy" id="450798"/>
    <lineage>
        <taxon>Bacteria</taxon>
        <taxon>Bacillati</taxon>
        <taxon>Actinomycetota</taxon>
        <taxon>Actinomycetes</taxon>
        <taxon>Catenulisporales</taxon>
        <taxon>Catenulisporaceae</taxon>
        <taxon>Catenulispora</taxon>
    </lineage>
</organism>
<feature type="transmembrane region" description="Helical" evidence="1">
    <location>
        <begin position="180"/>
        <end position="201"/>
    </location>
</feature>
<keyword evidence="3" id="KW-1185">Reference proteome</keyword>
<gene>
    <name evidence="2" type="ORF">GCM10009838_13120</name>
</gene>
<reference evidence="2 3" key="1">
    <citation type="journal article" date="2019" name="Int. J. Syst. Evol. Microbiol.">
        <title>The Global Catalogue of Microorganisms (GCM) 10K type strain sequencing project: providing services to taxonomists for standard genome sequencing and annotation.</title>
        <authorList>
            <consortium name="The Broad Institute Genomics Platform"/>
            <consortium name="The Broad Institute Genome Sequencing Center for Infectious Disease"/>
            <person name="Wu L."/>
            <person name="Ma J."/>
        </authorList>
    </citation>
    <scope>NUCLEOTIDE SEQUENCE [LARGE SCALE GENOMIC DNA]</scope>
    <source>
        <strain evidence="2 3">JCM 16013</strain>
    </source>
</reference>
<sequence length="318" mass="34594">MRGLIWVTWRQHRWTILTSAALTALLAVFMVLTASKLGSMAAHCASPGVRCTRAKTESAPSHASYLMNSVVFLPVLVAVFWGVPLLAREFEQRTLPLAWSQDVGRQRWLFGKTSVMVALVGAMGALLAGLSEHLAYQYHAYTRESLFDGTQFQAGGWLPLTLALAWLAVGIAAGAATRRVLAAIAVVGALWITRMVVMVQARGHFMTPLTSMHPFSGTGDSTSYPNDMNLDGGSAPFIDTRGLVHSAKQVMGGWCSDTLTDIDSCLRDHHIVGTISKLQPADRMGTFHLIENGVNLALFVLALAVTWWCVKRTRTTVV</sequence>
<protein>
    <submittedName>
        <fullName evidence="2">ABC transporter permease</fullName>
    </submittedName>
</protein>